<dbReference type="EMBL" id="BAVZ01000009">
    <property type="protein sequence ID" value="GAF09125.1"/>
    <property type="molecule type" value="Genomic_DNA"/>
</dbReference>
<organism evidence="3 4">
    <name type="scientific">Paenibacillus pini JCM 16418</name>
    <dbReference type="NCBI Taxonomy" id="1236976"/>
    <lineage>
        <taxon>Bacteria</taxon>
        <taxon>Bacillati</taxon>
        <taxon>Bacillota</taxon>
        <taxon>Bacilli</taxon>
        <taxon>Bacillales</taxon>
        <taxon>Paenibacillaceae</taxon>
        <taxon>Paenibacillus</taxon>
    </lineage>
</organism>
<accession>W7YDY6</accession>
<sequence>MTHNKQYPLNISLIQADITIGQPEQNQKHLEILMTQAVLAEKKPDVLILPEMWNTGYALEQIQQLADPNGQVSQAWLSDFAAKHSVMLIGGSVAEKVGDQVYNTMYIFDRNGEAVGKYSKLHLFRLMDEDKHLTAGEELVTFELDSDFQAGVSICYDIRFPELARSLALGGAKVLIVPAQWPHPRLHHWRTLLMARAIENQMYVIACNRVGTSGNSTFFGHSMIIDPWGEIIAEGTEAEEIVTGEIVPELVDEVRNRIPVFEDRRPDIYSVK</sequence>
<evidence type="ECO:0000313" key="3">
    <source>
        <dbReference type="EMBL" id="GAF09125.1"/>
    </source>
</evidence>
<feature type="domain" description="CN hydrolase" evidence="2">
    <location>
        <begin position="9"/>
        <end position="248"/>
    </location>
</feature>
<proteinExistence type="inferred from homology"/>
<keyword evidence="4" id="KW-1185">Reference proteome</keyword>
<protein>
    <submittedName>
        <fullName evidence="3">Aliphatic amidase amiE</fullName>
    </submittedName>
</protein>
<dbReference type="STRING" id="1236976.JCM16418_3245"/>
<comment type="caution">
    <text evidence="3">The sequence shown here is derived from an EMBL/GenBank/DDBJ whole genome shotgun (WGS) entry which is preliminary data.</text>
</comment>
<comment type="similarity">
    <text evidence="1">Belongs to the carbon-nitrogen hydrolase superfamily. NIT1/NIT2 family.</text>
</comment>
<reference evidence="3 4" key="1">
    <citation type="journal article" date="2014" name="Genome Announc.">
        <title>Draft Genome Sequence of Paenibacillus pini JCM 16418T, Isolated from the Rhizosphere of Pine Tree.</title>
        <authorList>
            <person name="Yuki M."/>
            <person name="Oshima K."/>
            <person name="Suda W."/>
            <person name="Oshida Y."/>
            <person name="Kitamura K."/>
            <person name="Iida Y."/>
            <person name="Hattori M."/>
            <person name="Ohkuma M."/>
        </authorList>
    </citation>
    <scope>NUCLEOTIDE SEQUENCE [LARGE SCALE GENOMIC DNA]</scope>
    <source>
        <strain evidence="3 4">JCM 16418</strain>
    </source>
</reference>
<dbReference type="InterPro" id="IPR001110">
    <property type="entry name" value="UPF0012_CS"/>
</dbReference>
<evidence type="ECO:0000256" key="1">
    <source>
        <dbReference type="ARBA" id="ARBA00010613"/>
    </source>
</evidence>
<name>W7YDY6_9BACL</name>
<dbReference type="PANTHER" id="PTHR23088:SF27">
    <property type="entry name" value="DEAMINATED GLUTATHIONE AMIDASE"/>
    <property type="match status" value="1"/>
</dbReference>
<evidence type="ECO:0000313" key="4">
    <source>
        <dbReference type="Proteomes" id="UP000019364"/>
    </source>
</evidence>
<evidence type="ECO:0000259" key="2">
    <source>
        <dbReference type="PROSITE" id="PS50263"/>
    </source>
</evidence>
<dbReference type="InterPro" id="IPR003010">
    <property type="entry name" value="C-N_Hydrolase"/>
</dbReference>
<dbReference type="Gene3D" id="3.60.110.10">
    <property type="entry name" value="Carbon-nitrogen hydrolase"/>
    <property type="match status" value="1"/>
</dbReference>
<dbReference type="SUPFAM" id="SSF56317">
    <property type="entry name" value="Carbon-nitrogen hydrolase"/>
    <property type="match status" value="1"/>
</dbReference>
<dbReference type="PROSITE" id="PS50263">
    <property type="entry name" value="CN_HYDROLASE"/>
    <property type="match status" value="1"/>
</dbReference>
<dbReference type="Proteomes" id="UP000019364">
    <property type="component" value="Unassembled WGS sequence"/>
</dbReference>
<dbReference type="CDD" id="cd07583">
    <property type="entry name" value="nitrilase_5"/>
    <property type="match status" value="1"/>
</dbReference>
<dbReference type="PANTHER" id="PTHR23088">
    <property type="entry name" value="NITRILASE-RELATED"/>
    <property type="match status" value="1"/>
</dbReference>
<gene>
    <name evidence="3" type="ORF">JCM16418_3245</name>
</gene>
<dbReference type="OrthoDB" id="9811121at2"/>
<dbReference type="PROSITE" id="PS01227">
    <property type="entry name" value="UPF0012"/>
    <property type="match status" value="1"/>
</dbReference>
<dbReference type="InterPro" id="IPR036526">
    <property type="entry name" value="C-N_Hydrolase_sf"/>
</dbReference>
<dbReference type="AlphaFoldDB" id="W7YDY6"/>
<dbReference type="RefSeq" id="WP_036650200.1">
    <property type="nucleotide sequence ID" value="NZ_BAVZ01000009.1"/>
</dbReference>
<dbReference type="eggNOG" id="COG0388">
    <property type="taxonomic scope" value="Bacteria"/>
</dbReference>
<dbReference type="Pfam" id="PF00795">
    <property type="entry name" value="CN_hydrolase"/>
    <property type="match status" value="1"/>
</dbReference>